<comment type="caution">
    <text evidence="1">The sequence shown here is derived from an EMBL/GenBank/DDBJ whole genome shotgun (WGS) entry which is preliminary data.</text>
</comment>
<organism evidence="1 2">
    <name type="scientific">Burkholderia territorii</name>
    <dbReference type="NCBI Taxonomy" id="1503055"/>
    <lineage>
        <taxon>Bacteria</taxon>
        <taxon>Pseudomonadati</taxon>
        <taxon>Pseudomonadota</taxon>
        <taxon>Betaproteobacteria</taxon>
        <taxon>Burkholderiales</taxon>
        <taxon>Burkholderiaceae</taxon>
        <taxon>Burkholderia</taxon>
        <taxon>Burkholderia cepacia complex</taxon>
    </lineage>
</organism>
<sequence length="112" mass="11761">MAIKKSIVLEASGAETSYHVVSNVAIDAASKFTSATIQSYVSEATFKAGKQPLQGGVTIFVSGMPEANEGAFAYIQRRLVEPKPEGEAANADGSMMYGSADRYMLAGGEYVA</sequence>
<gene>
    <name evidence="1" type="ORF">WT27_04870</name>
</gene>
<dbReference type="RefSeq" id="WP_060106269.1">
    <property type="nucleotide sequence ID" value="NZ_LPEQ01000069.1"/>
</dbReference>
<reference evidence="1 2" key="1">
    <citation type="submission" date="2015-11" db="EMBL/GenBank/DDBJ databases">
        <title>Expanding the genomic diversity of Burkholderia species for the development of highly accurate diagnostics.</title>
        <authorList>
            <person name="Sahl J."/>
            <person name="Keim P."/>
            <person name="Wagner D."/>
        </authorList>
    </citation>
    <scope>NUCLEOTIDE SEQUENCE [LARGE SCALE GENOMIC DNA]</scope>
    <source>
        <strain evidence="1 2">MSMB1301WGS</strain>
    </source>
</reference>
<protein>
    <submittedName>
        <fullName evidence="1">Uncharacterized protein</fullName>
    </submittedName>
</protein>
<accession>A0A105VIF3</accession>
<evidence type="ECO:0000313" key="2">
    <source>
        <dbReference type="Proteomes" id="UP000062317"/>
    </source>
</evidence>
<name>A0A105VIF3_9BURK</name>
<evidence type="ECO:0000313" key="1">
    <source>
        <dbReference type="EMBL" id="KVV48229.1"/>
    </source>
</evidence>
<dbReference type="Proteomes" id="UP000062317">
    <property type="component" value="Unassembled WGS sequence"/>
</dbReference>
<keyword evidence="2" id="KW-1185">Reference proteome</keyword>
<dbReference type="AlphaFoldDB" id="A0A105VIF3"/>
<proteinExistence type="predicted"/>
<dbReference type="EMBL" id="LPEQ01000069">
    <property type="protein sequence ID" value="KVV48229.1"/>
    <property type="molecule type" value="Genomic_DNA"/>
</dbReference>